<evidence type="ECO:0000313" key="4">
    <source>
        <dbReference type="Proteomes" id="UP000516437"/>
    </source>
</evidence>
<evidence type="ECO:0000313" key="3">
    <source>
        <dbReference type="EMBL" id="KAB1209265.1"/>
    </source>
</evidence>
<dbReference type="AlphaFoldDB" id="A0A6A1V9V8"/>
<proteinExistence type="predicted"/>
<feature type="compositionally biased region" description="Pro residues" evidence="2">
    <location>
        <begin position="172"/>
        <end position="189"/>
    </location>
</feature>
<sequence>MSQKDSEEDEDLPEAYNKLLRKSLKLKKLNKGTLKLNEVEQEKESLKAKLDEYTKVADDLITKNLALETEVKDLRYELEKSKTQLQKFSSRTKNLDNTESNIPSSFKTVFVSTSSTGINDKAKVPKNSSDKVKRSGAQVRGNSGHKVKRLETQGCSVPPENSGGTGTGTAPAPAPAPARYPALPVPVPV</sequence>
<reference evidence="3 4" key="1">
    <citation type="journal article" date="2019" name="Plant Biotechnol. J.">
        <title>The red bayberry genome and genetic basis of sex determination.</title>
        <authorList>
            <person name="Jia H.M."/>
            <person name="Jia H.J."/>
            <person name="Cai Q.L."/>
            <person name="Wang Y."/>
            <person name="Zhao H.B."/>
            <person name="Yang W.F."/>
            <person name="Wang G.Y."/>
            <person name="Li Y.H."/>
            <person name="Zhan D.L."/>
            <person name="Shen Y.T."/>
            <person name="Niu Q.F."/>
            <person name="Chang L."/>
            <person name="Qiu J."/>
            <person name="Zhao L."/>
            <person name="Xie H.B."/>
            <person name="Fu W.Y."/>
            <person name="Jin J."/>
            <person name="Li X.W."/>
            <person name="Jiao Y."/>
            <person name="Zhou C.C."/>
            <person name="Tu T."/>
            <person name="Chai C.Y."/>
            <person name="Gao J.L."/>
            <person name="Fan L.J."/>
            <person name="van de Weg E."/>
            <person name="Wang J.Y."/>
            <person name="Gao Z.S."/>
        </authorList>
    </citation>
    <scope>NUCLEOTIDE SEQUENCE [LARGE SCALE GENOMIC DNA]</scope>
    <source>
        <tissue evidence="3">Leaves</tissue>
    </source>
</reference>
<organism evidence="3 4">
    <name type="scientific">Morella rubra</name>
    <name type="common">Chinese bayberry</name>
    <dbReference type="NCBI Taxonomy" id="262757"/>
    <lineage>
        <taxon>Eukaryota</taxon>
        <taxon>Viridiplantae</taxon>
        <taxon>Streptophyta</taxon>
        <taxon>Embryophyta</taxon>
        <taxon>Tracheophyta</taxon>
        <taxon>Spermatophyta</taxon>
        <taxon>Magnoliopsida</taxon>
        <taxon>eudicotyledons</taxon>
        <taxon>Gunneridae</taxon>
        <taxon>Pentapetalae</taxon>
        <taxon>rosids</taxon>
        <taxon>fabids</taxon>
        <taxon>Fagales</taxon>
        <taxon>Myricaceae</taxon>
        <taxon>Morella</taxon>
    </lineage>
</organism>
<gene>
    <name evidence="3" type="ORF">CJ030_MR6G007217</name>
</gene>
<feature type="compositionally biased region" description="Basic and acidic residues" evidence="2">
    <location>
        <begin position="120"/>
        <end position="133"/>
    </location>
</feature>
<feature type="region of interest" description="Disordered" evidence="2">
    <location>
        <begin position="117"/>
        <end position="189"/>
    </location>
</feature>
<evidence type="ECO:0000256" key="2">
    <source>
        <dbReference type="SAM" id="MobiDB-lite"/>
    </source>
</evidence>
<evidence type="ECO:0000256" key="1">
    <source>
        <dbReference type="SAM" id="Coils"/>
    </source>
</evidence>
<name>A0A6A1V9V8_9ROSI</name>
<dbReference type="EMBL" id="RXIC02000024">
    <property type="protein sequence ID" value="KAB1209265.1"/>
    <property type="molecule type" value="Genomic_DNA"/>
</dbReference>
<protein>
    <submittedName>
        <fullName evidence="3">Uncharacterized protein</fullName>
    </submittedName>
</protein>
<comment type="caution">
    <text evidence="3">The sequence shown here is derived from an EMBL/GenBank/DDBJ whole genome shotgun (WGS) entry which is preliminary data.</text>
</comment>
<keyword evidence="1" id="KW-0175">Coiled coil</keyword>
<feature type="coiled-coil region" evidence="1">
    <location>
        <begin position="29"/>
        <end position="91"/>
    </location>
</feature>
<dbReference type="Proteomes" id="UP000516437">
    <property type="component" value="Chromosome 6"/>
</dbReference>
<accession>A0A6A1V9V8</accession>
<keyword evidence="4" id="KW-1185">Reference proteome</keyword>